<reference evidence="3 4" key="1">
    <citation type="submission" date="2014-09" db="EMBL/GenBank/DDBJ databases">
        <title>Butyrate-producing bacteria isolated from human gut.</title>
        <authorList>
            <person name="Zhang Q."/>
            <person name="Zhao L."/>
        </authorList>
    </citation>
    <scope>NUCLEOTIDE SEQUENCE [LARGE SCALE GENOMIC DNA]</scope>
    <source>
        <strain evidence="3 4">21</strain>
    </source>
</reference>
<dbReference type="AlphaFoldDB" id="A0A2V1JUW5"/>
<evidence type="ECO:0000313" key="4">
    <source>
        <dbReference type="Proteomes" id="UP000245288"/>
    </source>
</evidence>
<name>A0A2V1JUW5_EUBRA</name>
<dbReference type="RefSeq" id="WP_109216047.1">
    <property type="nucleotide sequence ID" value="NZ_CABMEW010000012.1"/>
</dbReference>
<dbReference type="Pfam" id="PF13828">
    <property type="entry name" value="DUF4190"/>
    <property type="match status" value="1"/>
</dbReference>
<dbReference type="EMBL" id="JRFU01000121">
    <property type="protein sequence ID" value="PWE86268.1"/>
    <property type="molecule type" value="Genomic_DNA"/>
</dbReference>
<dbReference type="Proteomes" id="UP000245288">
    <property type="component" value="Unassembled WGS sequence"/>
</dbReference>
<accession>A0A2V1JUW5</accession>
<keyword evidence="1" id="KW-1133">Transmembrane helix</keyword>
<feature type="domain" description="DUF4190" evidence="2">
    <location>
        <begin position="9"/>
        <end position="68"/>
    </location>
</feature>
<comment type="caution">
    <text evidence="3">The sequence shown here is derived from an EMBL/GenBank/DDBJ whole genome shotgun (WGS) entry which is preliminary data.</text>
</comment>
<keyword evidence="4" id="KW-1185">Reference proteome</keyword>
<feature type="transmembrane region" description="Helical" evidence="1">
    <location>
        <begin position="12"/>
        <end position="40"/>
    </location>
</feature>
<organism evidence="3 4">
    <name type="scientific">Eubacterium ramulus</name>
    <dbReference type="NCBI Taxonomy" id="39490"/>
    <lineage>
        <taxon>Bacteria</taxon>
        <taxon>Bacillati</taxon>
        <taxon>Bacillota</taxon>
        <taxon>Clostridia</taxon>
        <taxon>Eubacteriales</taxon>
        <taxon>Eubacteriaceae</taxon>
        <taxon>Eubacterium</taxon>
    </lineage>
</organism>
<keyword evidence="1" id="KW-0812">Transmembrane</keyword>
<gene>
    <name evidence="3" type="ORF">LG34_11230</name>
</gene>
<evidence type="ECO:0000313" key="3">
    <source>
        <dbReference type="EMBL" id="PWE86268.1"/>
    </source>
</evidence>
<evidence type="ECO:0000256" key="1">
    <source>
        <dbReference type="SAM" id="Phobius"/>
    </source>
</evidence>
<evidence type="ECO:0000259" key="2">
    <source>
        <dbReference type="Pfam" id="PF13828"/>
    </source>
</evidence>
<protein>
    <recommendedName>
        <fullName evidence="2">DUF4190 domain-containing protein</fullName>
    </recommendedName>
</protein>
<dbReference type="OrthoDB" id="1956119at2"/>
<sequence length="82" mass="8639">MENNNNNRAVASLVLGLVSIVTWLFPIAGYITTILAIVFATKGRHSEKKGMATAGLVLGIIFLVVTLLNSIFGAILGVLANL</sequence>
<keyword evidence="1" id="KW-0472">Membrane</keyword>
<dbReference type="InterPro" id="IPR025241">
    <property type="entry name" value="DUF4190"/>
</dbReference>
<proteinExistence type="predicted"/>
<feature type="transmembrane region" description="Helical" evidence="1">
    <location>
        <begin position="52"/>
        <end position="80"/>
    </location>
</feature>